<dbReference type="RefSeq" id="WP_380761314.1">
    <property type="nucleotide sequence ID" value="NZ_JBHSRF010000082.1"/>
</dbReference>
<feature type="transmembrane region" description="Helical" evidence="2">
    <location>
        <begin position="250"/>
        <end position="267"/>
    </location>
</feature>
<keyword evidence="4" id="KW-1185">Reference proteome</keyword>
<keyword evidence="2" id="KW-1133">Transmembrane helix</keyword>
<keyword evidence="2" id="KW-0812">Transmembrane</keyword>
<name>A0ABW1NTQ2_9ACTN</name>
<keyword evidence="2" id="KW-0472">Membrane</keyword>
<sequence>MIWAGITVALVGALGYAVGAALQQYEVVRGGATLKLVRRPRWFIGGVVGLAGAVLHALALALAPLVIVQPVSVTTLVFAVPLAALLHGRRPSKQEVIGSIAVAGGLLGLMMLIPHDDVRPELSTSAALWFLACVGAVAGICEVAARRFQGPARALVLSIGAGAVTAAVSTFVRVVGGGLEGDLSRLIHWFTLVIPALLLLAIVLLQRSYAVGCFGIAYAGVQVVDPITSIIAGVVLLGEPLPMSTHAAPALLFGAILIAGTVILGRLSPDTAHPHRPPDLPLPVPATPTRAGAR</sequence>
<dbReference type="Proteomes" id="UP001596137">
    <property type="component" value="Unassembled WGS sequence"/>
</dbReference>
<protein>
    <submittedName>
        <fullName evidence="3">DMT family transporter</fullName>
    </submittedName>
</protein>
<feature type="transmembrane region" description="Helical" evidence="2">
    <location>
        <begin position="154"/>
        <end position="174"/>
    </location>
</feature>
<dbReference type="InterPro" id="IPR037185">
    <property type="entry name" value="EmrE-like"/>
</dbReference>
<feature type="transmembrane region" description="Helical" evidence="2">
    <location>
        <begin position="96"/>
        <end position="114"/>
    </location>
</feature>
<proteinExistence type="predicted"/>
<gene>
    <name evidence="3" type="ORF">ACFP1K_34295</name>
</gene>
<feature type="transmembrane region" description="Helical" evidence="2">
    <location>
        <begin position="67"/>
        <end position="84"/>
    </location>
</feature>
<dbReference type="PANTHER" id="PTHR40761:SF1">
    <property type="entry name" value="CONSERVED INTEGRAL MEMBRANE ALANINE VALINE AND LEUCINE RICH PROTEIN-RELATED"/>
    <property type="match status" value="1"/>
</dbReference>
<evidence type="ECO:0000256" key="1">
    <source>
        <dbReference type="SAM" id="MobiDB-lite"/>
    </source>
</evidence>
<feature type="transmembrane region" description="Helical" evidence="2">
    <location>
        <begin position="6"/>
        <end position="22"/>
    </location>
</feature>
<dbReference type="NCBIfam" id="NF038012">
    <property type="entry name" value="DMT_1"/>
    <property type="match status" value="1"/>
</dbReference>
<organism evidence="3 4">
    <name type="scientific">Sphaerisporangium aureirubrum</name>
    <dbReference type="NCBI Taxonomy" id="1544736"/>
    <lineage>
        <taxon>Bacteria</taxon>
        <taxon>Bacillati</taxon>
        <taxon>Actinomycetota</taxon>
        <taxon>Actinomycetes</taxon>
        <taxon>Streptosporangiales</taxon>
        <taxon>Streptosporangiaceae</taxon>
        <taxon>Sphaerisporangium</taxon>
    </lineage>
</organism>
<reference evidence="4" key="1">
    <citation type="journal article" date="2019" name="Int. J. Syst. Evol. Microbiol.">
        <title>The Global Catalogue of Microorganisms (GCM) 10K type strain sequencing project: providing services to taxonomists for standard genome sequencing and annotation.</title>
        <authorList>
            <consortium name="The Broad Institute Genomics Platform"/>
            <consortium name="The Broad Institute Genome Sequencing Center for Infectious Disease"/>
            <person name="Wu L."/>
            <person name="Ma J."/>
        </authorList>
    </citation>
    <scope>NUCLEOTIDE SEQUENCE [LARGE SCALE GENOMIC DNA]</scope>
    <source>
        <strain evidence="4">JCM 30346</strain>
    </source>
</reference>
<feature type="transmembrane region" description="Helical" evidence="2">
    <location>
        <begin position="186"/>
        <end position="205"/>
    </location>
</feature>
<evidence type="ECO:0000313" key="4">
    <source>
        <dbReference type="Proteomes" id="UP001596137"/>
    </source>
</evidence>
<dbReference type="EMBL" id="JBHSRF010000082">
    <property type="protein sequence ID" value="MFC6086283.1"/>
    <property type="molecule type" value="Genomic_DNA"/>
</dbReference>
<comment type="caution">
    <text evidence="3">The sequence shown here is derived from an EMBL/GenBank/DDBJ whole genome shotgun (WGS) entry which is preliminary data.</text>
</comment>
<dbReference type="SUPFAM" id="SSF103481">
    <property type="entry name" value="Multidrug resistance efflux transporter EmrE"/>
    <property type="match status" value="1"/>
</dbReference>
<feature type="region of interest" description="Disordered" evidence="1">
    <location>
        <begin position="273"/>
        <end position="294"/>
    </location>
</feature>
<dbReference type="PANTHER" id="PTHR40761">
    <property type="entry name" value="CONSERVED INTEGRAL MEMBRANE ALANINE VALINE AND LEUCINE RICH PROTEIN-RELATED"/>
    <property type="match status" value="1"/>
</dbReference>
<feature type="transmembrane region" description="Helical" evidence="2">
    <location>
        <begin position="217"/>
        <end position="238"/>
    </location>
</feature>
<evidence type="ECO:0000313" key="3">
    <source>
        <dbReference type="EMBL" id="MFC6086283.1"/>
    </source>
</evidence>
<evidence type="ECO:0000256" key="2">
    <source>
        <dbReference type="SAM" id="Phobius"/>
    </source>
</evidence>
<accession>A0ABW1NTQ2</accession>
<feature type="transmembrane region" description="Helical" evidence="2">
    <location>
        <begin position="42"/>
        <end position="61"/>
    </location>
</feature>
<feature type="transmembrane region" description="Helical" evidence="2">
    <location>
        <begin position="126"/>
        <end position="145"/>
    </location>
</feature>